<evidence type="ECO:0000313" key="2">
    <source>
        <dbReference type="EMBL" id="KAJ8341728.1"/>
    </source>
</evidence>
<feature type="signal peptide" evidence="1">
    <location>
        <begin position="1"/>
        <end position="22"/>
    </location>
</feature>
<reference evidence="2" key="1">
    <citation type="journal article" date="2023" name="Science">
        <title>Genome structures resolve the early diversification of teleost fishes.</title>
        <authorList>
            <person name="Parey E."/>
            <person name="Louis A."/>
            <person name="Montfort J."/>
            <person name="Bouchez O."/>
            <person name="Roques C."/>
            <person name="Iampietro C."/>
            <person name="Lluch J."/>
            <person name="Castinel A."/>
            <person name="Donnadieu C."/>
            <person name="Desvignes T."/>
            <person name="Floi Bucao C."/>
            <person name="Jouanno E."/>
            <person name="Wen M."/>
            <person name="Mejri S."/>
            <person name="Dirks R."/>
            <person name="Jansen H."/>
            <person name="Henkel C."/>
            <person name="Chen W.J."/>
            <person name="Zahm M."/>
            <person name="Cabau C."/>
            <person name="Klopp C."/>
            <person name="Thompson A.W."/>
            <person name="Robinson-Rechavi M."/>
            <person name="Braasch I."/>
            <person name="Lecointre G."/>
            <person name="Bobe J."/>
            <person name="Postlethwait J.H."/>
            <person name="Berthelot C."/>
            <person name="Roest Crollius H."/>
            <person name="Guiguen Y."/>
        </authorList>
    </citation>
    <scope>NUCLEOTIDE SEQUENCE</scope>
    <source>
        <strain evidence="2">WJC10195</strain>
    </source>
</reference>
<organism evidence="2 3">
    <name type="scientific">Synaphobranchus kaupii</name>
    <name type="common">Kaup's arrowtooth eel</name>
    <dbReference type="NCBI Taxonomy" id="118154"/>
    <lineage>
        <taxon>Eukaryota</taxon>
        <taxon>Metazoa</taxon>
        <taxon>Chordata</taxon>
        <taxon>Craniata</taxon>
        <taxon>Vertebrata</taxon>
        <taxon>Euteleostomi</taxon>
        <taxon>Actinopterygii</taxon>
        <taxon>Neopterygii</taxon>
        <taxon>Teleostei</taxon>
        <taxon>Anguilliformes</taxon>
        <taxon>Synaphobranchidae</taxon>
        <taxon>Synaphobranchus</taxon>
    </lineage>
</organism>
<comment type="caution">
    <text evidence="2">The sequence shown here is derived from an EMBL/GenBank/DDBJ whole genome shotgun (WGS) entry which is preliminary data.</text>
</comment>
<evidence type="ECO:0000256" key="1">
    <source>
        <dbReference type="SAM" id="SignalP"/>
    </source>
</evidence>
<proteinExistence type="predicted"/>
<dbReference type="Proteomes" id="UP001152622">
    <property type="component" value="Chromosome 15"/>
</dbReference>
<feature type="chain" id="PRO_5040475416" description="Secreted protein" evidence="1">
    <location>
        <begin position="23"/>
        <end position="77"/>
    </location>
</feature>
<accession>A0A9Q1IH63</accession>
<evidence type="ECO:0008006" key="4">
    <source>
        <dbReference type="Google" id="ProtNLM"/>
    </source>
</evidence>
<name>A0A9Q1IH63_SYNKA</name>
<gene>
    <name evidence="2" type="ORF">SKAU_G00340190</name>
</gene>
<protein>
    <recommendedName>
        <fullName evidence="4">Secreted protein</fullName>
    </recommendedName>
</protein>
<evidence type="ECO:0000313" key="3">
    <source>
        <dbReference type="Proteomes" id="UP001152622"/>
    </source>
</evidence>
<keyword evidence="3" id="KW-1185">Reference proteome</keyword>
<dbReference type="AlphaFoldDB" id="A0A9Q1IH63"/>
<sequence length="77" mass="8067">MQLGLLLFHPAAVPAFCQCCGAADVLSLRPLLSLLPPCCCRAATAAALLPRLRPAWTPLHCPALPLPLIPCSTNPVV</sequence>
<keyword evidence="1" id="KW-0732">Signal</keyword>
<dbReference type="EMBL" id="JAINUF010000015">
    <property type="protein sequence ID" value="KAJ8341728.1"/>
    <property type="molecule type" value="Genomic_DNA"/>
</dbReference>